<dbReference type="Proteomes" id="UP000475545">
    <property type="component" value="Unassembled WGS sequence"/>
</dbReference>
<name>A0A6L7GVN4_9ACTN</name>
<protein>
    <submittedName>
        <fullName evidence="3">Rhodanese-like domain-containing protein</fullName>
    </submittedName>
</protein>
<dbReference type="SMART" id="SM00450">
    <property type="entry name" value="RHOD"/>
    <property type="match status" value="1"/>
</dbReference>
<dbReference type="InterPro" id="IPR052367">
    <property type="entry name" value="Thiosulfate_ST/Rhodanese-like"/>
</dbReference>
<dbReference type="PROSITE" id="PS50206">
    <property type="entry name" value="RHODANESE_3"/>
    <property type="match status" value="1"/>
</dbReference>
<evidence type="ECO:0000259" key="2">
    <source>
        <dbReference type="PROSITE" id="PS50206"/>
    </source>
</evidence>
<feature type="region of interest" description="Disordered" evidence="1">
    <location>
        <begin position="103"/>
        <end position="127"/>
    </location>
</feature>
<reference evidence="3 4" key="1">
    <citation type="submission" date="2019-11" db="EMBL/GenBank/DDBJ databases">
        <title>Gordonia sp. nov., a novel actinobacterium isolated from mangrove soil in Hainan.</title>
        <authorList>
            <person name="Huang X."/>
            <person name="Xie Y."/>
            <person name="Chu X."/>
            <person name="Xiao K."/>
        </authorList>
    </citation>
    <scope>NUCLEOTIDE SEQUENCE [LARGE SCALE GENOMIC DNA]</scope>
    <source>
        <strain evidence="3 4">HNM0687</strain>
    </source>
</reference>
<keyword evidence="4" id="KW-1185">Reference proteome</keyword>
<dbReference type="Pfam" id="PF00581">
    <property type="entry name" value="Rhodanese"/>
    <property type="match status" value="1"/>
</dbReference>
<feature type="domain" description="Rhodanese" evidence="2">
    <location>
        <begin position="30"/>
        <end position="119"/>
    </location>
</feature>
<proteinExistence type="predicted"/>
<sequence length="127" mass="12548">MLALVAAVSVAAGCGSSDGGGGSTTSLPAMPADAVMIDVRTPAEFEAGHLRGARNINLESGDFADVIATLPAGAPYIVYCQTGNRSAQAVEIMRSSGFTDVTDAGGLDEAQMSTGLPIESGSPTGAG</sequence>
<evidence type="ECO:0000313" key="3">
    <source>
        <dbReference type="EMBL" id="MXP24036.1"/>
    </source>
</evidence>
<dbReference type="AlphaFoldDB" id="A0A6L7GVN4"/>
<comment type="caution">
    <text evidence="3">The sequence shown here is derived from an EMBL/GenBank/DDBJ whole genome shotgun (WGS) entry which is preliminary data.</text>
</comment>
<dbReference type="InterPro" id="IPR001763">
    <property type="entry name" value="Rhodanese-like_dom"/>
</dbReference>
<dbReference type="PANTHER" id="PTHR45431">
    <property type="entry name" value="RHODANESE-LIKE DOMAIN-CONTAINING PROTEIN 15, CHLOROPLASTIC"/>
    <property type="match status" value="1"/>
</dbReference>
<evidence type="ECO:0000256" key="1">
    <source>
        <dbReference type="SAM" id="MobiDB-lite"/>
    </source>
</evidence>
<dbReference type="CDD" id="cd00158">
    <property type="entry name" value="RHOD"/>
    <property type="match status" value="1"/>
</dbReference>
<dbReference type="InterPro" id="IPR036873">
    <property type="entry name" value="Rhodanese-like_dom_sf"/>
</dbReference>
<gene>
    <name evidence="3" type="ORF">GIY30_22115</name>
</gene>
<organism evidence="3 4">
    <name type="scientific">Gordonia mangrovi</name>
    <dbReference type="NCBI Taxonomy" id="2665643"/>
    <lineage>
        <taxon>Bacteria</taxon>
        <taxon>Bacillati</taxon>
        <taxon>Actinomycetota</taxon>
        <taxon>Actinomycetes</taxon>
        <taxon>Mycobacteriales</taxon>
        <taxon>Gordoniaceae</taxon>
        <taxon>Gordonia</taxon>
    </lineage>
</organism>
<dbReference type="SUPFAM" id="SSF52821">
    <property type="entry name" value="Rhodanese/Cell cycle control phosphatase"/>
    <property type="match status" value="1"/>
</dbReference>
<dbReference type="EMBL" id="WMBR01000008">
    <property type="protein sequence ID" value="MXP24036.1"/>
    <property type="molecule type" value="Genomic_DNA"/>
</dbReference>
<dbReference type="PANTHER" id="PTHR45431:SF3">
    <property type="entry name" value="RHODANESE-LIKE DOMAIN-CONTAINING PROTEIN 15, CHLOROPLASTIC"/>
    <property type="match status" value="1"/>
</dbReference>
<dbReference type="Gene3D" id="3.40.250.10">
    <property type="entry name" value="Rhodanese-like domain"/>
    <property type="match status" value="1"/>
</dbReference>
<accession>A0A6L7GVN4</accession>
<evidence type="ECO:0000313" key="4">
    <source>
        <dbReference type="Proteomes" id="UP000475545"/>
    </source>
</evidence>